<dbReference type="Gene3D" id="1.10.268.10">
    <property type="entry name" value="Topoisomerase, domain 3"/>
    <property type="match status" value="1"/>
</dbReference>
<feature type="domain" description="Topo IIA-type catalytic" evidence="8">
    <location>
        <begin position="37"/>
        <end position="485"/>
    </location>
</feature>
<dbReference type="InterPro" id="IPR013757">
    <property type="entry name" value="Topo_IIA_A_a_sf"/>
</dbReference>
<dbReference type="GO" id="GO:0005524">
    <property type="term" value="F:ATP binding"/>
    <property type="evidence" value="ECO:0007669"/>
    <property type="project" value="InterPro"/>
</dbReference>
<feature type="compositionally biased region" description="Acidic residues" evidence="7">
    <location>
        <begin position="830"/>
        <end position="847"/>
    </location>
</feature>
<evidence type="ECO:0000256" key="1">
    <source>
        <dbReference type="ARBA" id="ARBA00000185"/>
    </source>
</evidence>
<proteinExistence type="inferred from homology"/>
<dbReference type="Proteomes" id="UP000256686">
    <property type="component" value="Unassembled WGS sequence"/>
</dbReference>
<dbReference type="EMBL" id="QNVT01000014">
    <property type="protein sequence ID" value="REC61533.1"/>
    <property type="molecule type" value="Genomic_DNA"/>
</dbReference>
<dbReference type="RefSeq" id="WP_115971614.1">
    <property type="nucleotide sequence ID" value="NZ_QNVT01000014.1"/>
</dbReference>
<dbReference type="InterPro" id="IPR013758">
    <property type="entry name" value="Topo_IIA_A/C_ab"/>
</dbReference>
<dbReference type="InterPro" id="IPR013760">
    <property type="entry name" value="Topo_IIA-like_dom_sf"/>
</dbReference>
<sequence>MTTEEYSHEGESLKKVSGLYKDWFLDYASYVILDRAIPSIFDGLKPVQRRIMHSMRELEDGRYNKVANIVGNTMKYHPHGDASITDAMVQVGQKELLIDTQGNWGNIYTGDSAAAARYIEARLTPFALEVVFNPKTTEWTKSYDGRNNEPIDLPVKFPLLLAQGVEGIGVGLSTKILPHNFNELINASVAHLKGKKFEIYPDFLTAGYLDVSEYNDGHRGGKVRARAKITQTDKHMLVISELPYSKTTSDLIDSILKANEKGKIKIKKIEDNTSDKVEILIHIHNDVSPDKTIDALYAFTDCQVTISPNACVIVGDKPMFMNVSDILKTNTDHTVSLLKKELEIELHELQESWHFSSLERIFIENRIYHDIEEVKSWEDVLKTIDIGLKPHTKHLLRAVTEEDILKLTEIRIKRISRFDLDKFKENIAALEGKIEQVKHHLANLITYAIDYYLNIQKKYGKDKQRKTELRIFDTIDATKVAVANEKFYANFEEGFIGTSLKKDQYLFDCSDIDDIIIFRKDGSMKVVKVEAKTFVGKDILHVAIWKKNDKRTVYNMIYREGREGPYYMKRFSVTGVTRNTDYPLASDKKGSETLYFSANPNGEAETVTVLLKPNPRIRKNKMEINFSDLAIKGRDSKGNLVTKYAVKKVDLKEEGVSTLAPRRIWFDDTVRRLNADARGSLLGSFKGDDKILTINTNGEVKLVSFDLGNRFDDEYLVLEKWRPAQPITCIYYDGEKDIYFIKRFLLENTVNVQTFMPSEHPKSFIENVIVANDATAEIIFTKDKGKERDAETINIDEFITVKGIKAIGNQFTKFKVKAINITIPEPVEEEPEIYEEPESMGDMDEDGGIIGDLFEADGEIETE</sequence>
<dbReference type="InterPro" id="IPR002205">
    <property type="entry name" value="Topo_IIA_dom_A"/>
</dbReference>
<keyword evidence="4 6" id="KW-0238">DNA-binding</keyword>
<dbReference type="Gene3D" id="3.30.1360.40">
    <property type="match status" value="1"/>
</dbReference>
<comment type="caution">
    <text evidence="9">The sequence shown here is derived from an EMBL/GenBank/DDBJ whole genome shotgun (WGS) entry which is preliminary data.</text>
</comment>
<dbReference type="Gene3D" id="3.90.199.10">
    <property type="entry name" value="Topoisomerase II, domain 5"/>
    <property type="match status" value="1"/>
</dbReference>
<dbReference type="NCBIfam" id="NF007209">
    <property type="entry name" value="PRK09631.1"/>
    <property type="match status" value="1"/>
</dbReference>
<protein>
    <submittedName>
        <fullName evidence="9">DNA gyrase/topoisomerase IV subunit A</fullName>
    </submittedName>
</protein>
<comment type="similarity">
    <text evidence="2">Belongs to the type II topoisomerase GyrA/ParC subunit family.</text>
</comment>
<evidence type="ECO:0000259" key="8">
    <source>
        <dbReference type="PROSITE" id="PS52040"/>
    </source>
</evidence>
<dbReference type="NCBIfam" id="NF009397">
    <property type="entry name" value="PRK12758.1"/>
    <property type="match status" value="1"/>
</dbReference>
<evidence type="ECO:0000256" key="6">
    <source>
        <dbReference type="PROSITE-ProRule" id="PRU01384"/>
    </source>
</evidence>
<dbReference type="GO" id="GO:0003918">
    <property type="term" value="F:DNA topoisomerase type II (double strand cut, ATP-hydrolyzing) activity"/>
    <property type="evidence" value="ECO:0007669"/>
    <property type="project" value="UniProtKB-EC"/>
</dbReference>
<evidence type="ECO:0000313" key="9">
    <source>
        <dbReference type="EMBL" id="REC61533.1"/>
    </source>
</evidence>
<dbReference type="GO" id="GO:0005737">
    <property type="term" value="C:cytoplasm"/>
    <property type="evidence" value="ECO:0007669"/>
    <property type="project" value="TreeGrafter"/>
</dbReference>
<dbReference type="AlphaFoldDB" id="A0A3D9C6N3"/>
<dbReference type="GO" id="GO:0006265">
    <property type="term" value="P:DNA topological change"/>
    <property type="evidence" value="ECO:0007669"/>
    <property type="project" value="UniProtKB-UniRule"/>
</dbReference>
<name>A0A3D9C6N3_9FLAO</name>
<comment type="catalytic activity">
    <reaction evidence="1 6">
        <text>ATP-dependent breakage, passage and rejoining of double-stranded DNA.</text>
        <dbReference type="EC" id="5.6.2.2"/>
    </reaction>
</comment>
<evidence type="ECO:0000256" key="2">
    <source>
        <dbReference type="ARBA" id="ARBA00008263"/>
    </source>
</evidence>
<keyword evidence="5 6" id="KW-0413">Isomerase</keyword>
<evidence type="ECO:0000256" key="5">
    <source>
        <dbReference type="ARBA" id="ARBA00023235"/>
    </source>
</evidence>
<reference evidence="10" key="1">
    <citation type="submission" date="2018-06" db="EMBL/GenBank/DDBJ databases">
        <authorList>
            <person name="Lum Nde A."/>
            <person name="Hugo C."/>
        </authorList>
    </citation>
    <scope>NUCLEOTIDE SEQUENCE [LARGE SCALE GENOMIC DNA]</scope>
    <source>
        <strain evidence="10">1_F178</strain>
    </source>
</reference>
<keyword evidence="10" id="KW-1185">Reference proteome</keyword>
<evidence type="ECO:0000313" key="10">
    <source>
        <dbReference type="Proteomes" id="UP000256686"/>
    </source>
</evidence>
<dbReference type="GO" id="GO:0009330">
    <property type="term" value="C:DNA topoisomerase type II (double strand cut, ATP-hydrolyzing) complex"/>
    <property type="evidence" value="ECO:0007669"/>
    <property type="project" value="TreeGrafter"/>
</dbReference>
<feature type="active site" description="O-(5'-phospho-DNA)-tyrosine intermediate" evidence="6">
    <location>
        <position position="118"/>
    </location>
</feature>
<dbReference type="InterPro" id="IPR050220">
    <property type="entry name" value="Type_II_DNA_Topoisomerases"/>
</dbReference>
<dbReference type="GO" id="GO:0003677">
    <property type="term" value="F:DNA binding"/>
    <property type="evidence" value="ECO:0007669"/>
    <property type="project" value="UniProtKB-UniRule"/>
</dbReference>
<dbReference type="Pfam" id="PF00521">
    <property type="entry name" value="DNA_topoisoIV"/>
    <property type="match status" value="1"/>
</dbReference>
<evidence type="ECO:0000256" key="3">
    <source>
        <dbReference type="ARBA" id="ARBA00023029"/>
    </source>
</evidence>
<dbReference type="SUPFAM" id="SSF56719">
    <property type="entry name" value="Type II DNA topoisomerase"/>
    <property type="match status" value="1"/>
</dbReference>
<evidence type="ECO:0000256" key="4">
    <source>
        <dbReference type="ARBA" id="ARBA00023125"/>
    </source>
</evidence>
<evidence type="ECO:0000256" key="7">
    <source>
        <dbReference type="SAM" id="MobiDB-lite"/>
    </source>
</evidence>
<dbReference type="PROSITE" id="PS52040">
    <property type="entry name" value="TOPO_IIA"/>
    <property type="match status" value="1"/>
</dbReference>
<dbReference type="SMART" id="SM00434">
    <property type="entry name" value="TOP4c"/>
    <property type="match status" value="1"/>
</dbReference>
<dbReference type="PANTHER" id="PTHR43493:SF5">
    <property type="entry name" value="DNA GYRASE SUBUNIT A, CHLOROPLASTIC_MITOCHONDRIAL"/>
    <property type="match status" value="1"/>
</dbReference>
<gene>
    <name evidence="9" type="ORF">DRF65_15195</name>
</gene>
<feature type="region of interest" description="Disordered" evidence="7">
    <location>
        <begin position="830"/>
        <end position="850"/>
    </location>
</feature>
<keyword evidence="3 6" id="KW-0799">Topoisomerase</keyword>
<organism evidence="9 10">
    <name type="scientific">Chryseobacterium pennae</name>
    <dbReference type="NCBI Taxonomy" id="2258962"/>
    <lineage>
        <taxon>Bacteria</taxon>
        <taxon>Pseudomonadati</taxon>
        <taxon>Bacteroidota</taxon>
        <taxon>Flavobacteriia</taxon>
        <taxon>Flavobacteriales</taxon>
        <taxon>Weeksellaceae</taxon>
        <taxon>Chryseobacterium group</taxon>
        <taxon>Chryseobacterium</taxon>
    </lineage>
</organism>
<accession>A0A3D9C6N3</accession>
<dbReference type="PANTHER" id="PTHR43493">
    <property type="entry name" value="DNA GYRASE/TOPOISOMERASE SUBUNIT A"/>
    <property type="match status" value="1"/>
</dbReference>